<feature type="transmembrane region" description="Helical" evidence="8">
    <location>
        <begin position="87"/>
        <end position="107"/>
    </location>
</feature>
<feature type="transmembrane region" description="Helical" evidence="8">
    <location>
        <begin position="59"/>
        <end position="81"/>
    </location>
</feature>
<comment type="similarity">
    <text evidence="2 8">Belongs to the lactate permease family.</text>
</comment>
<feature type="transmembrane region" description="Helical" evidence="8">
    <location>
        <begin position="438"/>
        <end position="455"/>
    </location>
</feature>
<feature type="transmembrane region" description="Helical" evidence="8">
    <location>
        <begin position="25"/>
        <end position="47"/>
    </location>
</feature>
<feature type="transmembrane region" description="Helical" evidence="8">
    <location>
        <begin position="534"/>
        <end position="553"/>
    </location>
</feature>
<dbReference type="PANTHER" id="PTHR30003">
    <property type="entry name" value="L-LACTATE PERMEASE"/>
    <property type="match status" value="1"/>
</dbReference>
<dbReference type="GO" id="GO:0015129">
    <property type="term" value="F:lactate transmembrane transporter activity"/>
    <property type="evidence" value="ECO:0007669"/>
    <property type="project" value="UniProtKB-UniRule"/>
</dbReference>
<evidence type="ECO:0000256" key="6">
    <source>
        <dbReference type="ARBA" id="ARBA00022989"/>
    </source>
</evidence>
<dbReference type="GO" id="GO:0005886">
    <property type="term" value="C:plasma membrane"/>
    <property type="evidence" value="ECO:0007669"/>
    <property type="project" value="UniProtKB-SubCell"/>
</dbReference>
<keyword evidence="4 8" id="KW-1003">Cell membrane</keyword>
<evidence type="ECO:0000256" key="2">
    <source>
        <dbReference type="ARBA" id="ARBA00010100"/>
    </source>
</evidence>
<protein>
    <recommendedName>
        <fullName evidence="8">L-lactate permease</fullName>
    </recommendedName>
</protein>
<feature type="transmembrane region" description="Helical" evidence="8">
    <location>
        <begin position="207"/>
        <end position="230"/>
    </location>
</feature>
<gene>
    <name evidence="9" type="ORF">G6W59_10155</name>
</gene>
<comment type="subcellular location">
    <subcellularLocation>
        <location evidence="1 8">Cell membrane</location>
        <topology evidence="1 8">Multi-pass membrane protein</topology>
    </subcellularLocation>
</comment>
<keyword evidence="5 8" id="KW-0812">Transmembrane</keyword>
<feature type="transmembrane region" description="Helical" evidence="8">
    <location>
        <begin position="268"/>
        <end position="285"/>
    </location>
</feature>
<name>A0A7Y6C983_9ACTN</name>
<dbReference type="Proteomes" id="UP000540128">
    <property type="component" value="Unassembled WGS sequence"/>
</dbReference>
<feature type="transmembrane region" description="Helical" evidence="8">
    <location>
        <begin position="174"/>
        <end position="195"/>
    </location>
</feature>
<comment type="function">
    <text evidence="8">Uptake of L-lactate across the membrane. Can also transport D-lactate and glycolate.</text>
</comment>
<dbReference type="AlphaFoldDB" id="A0A7Y6C983"/>
<evidence type="ECO:0000313" key="10">
    <source>
        <dbReference type="Proteomes" id="UP000540128"/>
    </source>
</evidence>
<feature type="transmembrane region" description="Helical" evidence="8">
    <location>
        <begin position="413"/>
        <end position="432"/>
    </location>
</feature>
<feature type="transmembrane region" description="Helical" evidence="8">
    <location>
        <begin position="242"/>
        <end position="262"/>
    </location>
</feature>
<dbReference type="InterPro" id="IPR003804">
    <property type="entry name" value="Lactate_perm"/>
</dbReference>
<reference evidence="9 10" key="1">
    <citation type="submission" date="2020-03" db="EMBL/GenBank/DDBJ databases">
        <title>Complete genome sequence of sixteen Streptomyces strains facilitates identification of candidate genes involved in plant growth-promotion in grain legumes and cereals.</title>
        <authorList>
            <person name="Gopalakrishnan S."/>
            <person name="Thakur V."/>
            <person name="Saxena R."/>
            <person name="Vadlamudi S."/>
            <person name="Purohit S."/>
            <person name="Kumar V."/>
            <person name="Rathore A."/>
            <person name="Chitikineni A."/>
            <person name="Varshney R.K."/>
        </authorList>
    </citation>
    <scope>NUCLEOTIDE SEQUENCE [LARGE SCALE GENOMIC DNA]</scope>
    <source>
        <strain evidence="9 10">KAI-180</strain>
    </source>
</reference>
<evidence type="ECO:0000256" key="5">
    <source>
        <dbReference type="ARBA" id="ARBA00022692"/>
    </source>
</evidence>
<evidence type="ECO:0000313" key="9">
    <source>
        <dbReference type="EMBL" id="NUV28687.1"/>
    </source>
</evidence>
<evidence type="ECO:0000256" key="8">
    <source>
        <dbReference type="RuleBase" id="RU365092"/>
    </source>
</evidence>
<comment type="caution">
    <text evidence="9">The sequence shown here is derived from an EMBL/GenBank/DDBJ whole genome shotgun (WGS) entry which is preliminary data.</text>
</comment>
<dbReference type="PANTHER" id="PTHR30003:SF0">
    <property type="entry name" value="GLYCOLATE PERMEASE GLCA-RELATED"/>
    <property type="match status" value="1"/>
</dbReference>
<dbReference type="EMBL" id="JAANNT010000006">
    <property type="protein sequence ID" value="NUV28687.1"/>
    <property type="molecule type" value="Genomic_DNA"/>
</dbReference>
<accession>A0A7Y6C983</accession>
<proteinExistence type="inferred from homology"/>
<evidence type="ECO:0000256" key="3">
    <source>
        <dbReference type="ARBA" id="ARBA00022448"/>
    </source>
</evidence>
<keyword evidence="7 8" id="KW-0472">Membrane</keyword>
<keyword evidence="10" id="KW-1185">Reference proteome</keyword>
<sequence length="562" mass="58426">MRSTLVAPAPPAALAATYTPDSTAVGGSLAGTALLGLVPLATFFLLLMWAKRSALQSAVGALVVALLVGVVGMGMPVQLGLLSASQGLVFGLFPVMLIVVAAIWFYELTVVSNRFEDLRRSFSAVGRGDLRVQAMLIAFCFGGLLEALAGFGAPVAITAAMLMALGLPPLRAAVTVLVANTAPVAFGAMAIPITTAGNLTGIPPEEIAAVVGRQSPVLALFVPLLLLFLVDGTRGLRQLWPIALVTGAVFAVAQFWCSSHFAYELTDVVAALAGFAAAVLMLRFWKPTTPEDQRSQVEAEPLTLRRVNLAVLPYVLVIVIFALAKLNLGGLDMPKILGVWNIELQWPGLYGSLLAPDGSPAGSAVYKLDVLGNPGTLLILSGLLVTLIYRFTRDERFPMTGRMALGAAGHTLNNMKVSIATVATVLSISYVMNQSGQTVAIGTWLAAAGGIFALLSPSLGWLGTAVTGSDTSANALFATLQQTAGQKAGIDPTLLVAANTSGGVVGKLVSPQNLTIAATAVEQPGSERVLLRKVAGYSVAMLGVLCVLVYLQSLPVLSWMLP</sequence>
<dbReference type="GO" id="GO:0015295">
    <property type="term" value="F:solute:proton symporter activity"/>
    <property type="evidence" value="ECO:0007669"/>
    <property type="project" value="TreeGrafter"/>
</dbReference>
<organism evidence="9 10">
    <name type="scientific">Streptomyces odorifer</name>
    <dbReference type="NCBI Taxonomy" id="53450"/>
    <lineage>
        <taxon>Bacteria</taxon>
        <taxon>Bacillati</taxon>
        <taxon>Actinomycetota</taxon>
        <taxon>Actinomycetes</taxon>
        <taxon>Kitasatosporales</taxon>
        <taxon>Streptomycetaceae</taxon>
        <taxon>Streptomyces</taxon>
        <taxon>Streptomyces albidoflavus group</taxon>
    </lineage>
</organism>
<feature type="transmembrane region" description="Helical" evidence="8">
    <location>
        <begin position="375"/>
        <end position="392"/>
    </location>
</feature>
<dbReference type="NCBIfam" id="TIGR00795">
    <property type="entry name" value="lctP"/>
    <property type="match status" value="1"/>
</dbReference>
<keyword evidence="3 8" id="KW-0813">Transport</keyword>
<dbReference type="Pfam" id="PF02652">
    <property type="entry name" value="Lactate_perm"/>
    <property type="match status" value="1"/>
</dbReference>
<keyword evidence="6 8" id="KW-1133">Transmembrane helix</keyword>
<feature type="transmembrane region" description="Helical" evidence="8">
    <location>
        <begin position="306"/>
        <end position="324"/>
    </location>
</feature>
<evidence type="ECO:0000256" key="4">
    <source>
        <dbReference type="ARBA" id="ARBA00022475"/>
    </source>
</evidence>
<evidence type="ECO:0000256" key="1">
    <source>
        <dbReference type="ARBA" id="ARBA00004651"/>
    </source>
</evidence>
<evidence type="ECO:0000256" key="7">
    <source>
        <dbReference type="ARBA" id="ARBA00023136"/>
    </source>
</evidence>